<sequence length="430" mass="47424">MAGSESPITTRRRVIPAPQKGYVRGDLTYGSFDTTSKSVNHASGVLDMKNLQGWQTTTSENHPEWRPGHRPTIGDIGGSFFTEKAHCLAAFPPQSIAGLQQVTPSFWSYANYVGPVLPIAPAFMSFPPAFPSGNSTLDAVGAQAIARCKPTNAVADLSTFLGETLREGLPRVIGSAEHWRSKSSAGKKAGDEYLNAQFGWAPFVHDIRSISNAISNAESIMAQYERDSGRVVRRRYEFPPEEHLSETLVKDNCSPYVLQSSEPMYNSQINKGKVWRMDKTIRRRWFSGGFTYYLPTGGNTRENMARSAALAKKTLGLRLTPDVVWNLAPWSWAVDWFTNTGDVISNVTDWATDGLVLKYGYVMETTVSERTYYFMGPTGFKSDVIPSPVTLVVTTKVRRRANPFGFGVTWGGLSPRQLSIAAALGLTRGR</sequence>
<name>A0A514DAQ5_9VIRU</name>
<protein>
    <recommendedName>
        <fullName evidence="2">Maturation</fullName>
    </recommendedName>
</protein>
<reference evidence="1" key="1">
    <citation type="submission" date="2019-05" db="EMBL/GenBank/DDBJ databases">
        <title>Metatranscriptomic reconstruction reveals RNA viruses with the potential to shape carbon cycling in soil.</title>
        <authorList>
            <person name="Starr E.P."/>
            <person name="Nuccio E."/>
            <person name="Pett-Ridge J."/>
            <person name="Banfield J.F."/>
            <person name="Firestone M.K."/>
        </authorList>
    </citation>
    <scope>NUCLEOTIDE SEQUENCE</scope>
    <source>
        <strain evidence="1">H4_Rhizo_Litter_20_scaffold_226</strain>
    </source>
</reference>
<proteinExistence type="predicted"/>
<evidence type="ECO:0000313" key="1">
    <source>
        <dbReference type="EMBL" id="QDH90671.1"/>
    </source>
</evidence>
<evidence type="ECO:0008006" key="2">
    <source>
        <dbReference type="Google" id="ProtNLM"/>
    </source>
</evidence>
<organism evidence="1">
    <name type="scientific">Leviviridae sp</name>
    <dbReference type="NCBI Taxonomy" id="2027243"/>
    <lineage>
        <taxon>Viruses</taxon>
        <taxon>Riboviria</taxon>
        <taxon>Orthornavirae</taxon>
        <taxon>Lenarviricota</taxon>
        <taxon>Leviviricetes</taxon>
        <taxon>Norzivirales</taxon>
        <taxon>Fiersviridae</taxon>
    </lineage>
</organism>
<gene>
    <name evidence="1" type="ORF">H4RhizoLitter20226_000004</name>
</gene>
<accession>A0A514DAQ5</accession>
<dbReference type="EMBL" id="MN035706">
    <property type="protein sequence ID" value="QDH90671.1"/>
    <property type="molecule type" value="Genomic_RNA"/>
</dbReference>